<gene>
    <name evidence="2" type="ORF">BU16DRAFT_525959</name>
</gene>
<dbReference type="Proteomes" id="UP000799750">
    <property type="component" value="Unassembled WGS sequence"/>
</dbReference>
<evidence type="ECO:0000313" key="3">
    <source>
        <dbReference type="Proteomes" id="UP000799750"/>
    </source>
</evidence>
<accession>A0A6A6QXN9</accession>
<evidence type="ECO:0000313" key="2">
    <source>
        <dbReference type="EMBL" id="KAF2496844.1"/>
    </source>
</evidence>
<keyword evidence="3" id="KW-1185">Reference proteome</keyword>
<name>A0A6A6QXN9_9PEZI</name>
<protein>
    <submittedName>
        <fullName evidence="2">Uncharacterized protein</fullName>
    </submittedName>
</protein>
<feature type="region of interest" description="Disordered" evidence="1">
    <location>
        <begin position="59"/>
        <end position="89"/>
    </location>
</feature>
<evidence type="ECO:0000256" key="1">
    <source>
        <dbReference type="SAM" id="MobiDB-lite"/>
    </source>
</evidence>
<reference evidence="2" key="1">
    <citation type="journal article" date="2020" name="Stud. Mycol.">
        <title>101 Dothideomycetes genomes: a test case for predicting lifestyles and emergence of pathogens.</title>
        <authorList>
            <person name="Haridas S."/>
            <person name="Albert R."/>
            <person name="Binder M."/>
            <person name="Bloem J."/>
            <person name="Labutti K."/>
            <person name="Salamov A."/>
            <person name="Andreopoulos B."/>
            <person name="Baker S."/>
            <person name="Barry K."/>
            <person name="Bills G."/>
            <person name="Bluhm B."/>
            <person name="Cannon C."/>
            <person name="Castanera R."/>
            <person name="Culley D."/>
            <person name="Daum C."/>
            <person name="Ezra D."/>
            <person name="Gonzalez J."/>
            <person name="Henrissat B."/>
            <person name="Kuo A."/>
            <person name="Liang C."/>
            <person name="Lipzen A."/>
            <person name="Lutzoni F."/>
            <person name="Magnuson J."/>
            <person name="Mondo S."/>
            <person name="Nolan M."/>
            <person name="Ohm R."/>
            <person name="Pangilinan J."/>
            <person name="Park H.-J."/>
            <person name="Ramirez L."/>
            <person name="Alfaro M."/>
            <person name="Sun H."/>
            <person name="Tritt A."/>
            <person name="Yoshinaga Y."/>
            <person name="Zwiers L.-H."/>
            <person name="Turgeon B."/>
            <person name="Goodwin S."/>
            <person name="Spatafora J."/>
            <person name="Crous P."/>
            <person name="Grigoriev I."/>
        </authorList>
    </citation>
    <scope>NUCLEOTIDE SEQUENCE</scope>
    <source>
        <strain evidence="2">CBS 269.34</strain>
    </source>
</reference>
<organism evidence="2 3">
    <name type="scientific">Lophium mytilinum</name>
    <dbReference type="NCBI Taxonomy" id="390894"/>
    <lineage>
        <taxon>Eukaryota</taxon>
        <taxon>Fungi</taxon>
        <taxon>Dikarya</taxon>
        <taxon>Ascomycota</taxon>
        <taxon>Pezizomycotina</taxon>
        <taxon>Dothideomycetes</taxon>
        <taxon>Pleosporomycetidae</taxon>
        <taxon>Mytilinidiales</taxon>
        <taxon>Mytilinidiaceae</taxon>
        <taxon>Lophium</taxon>
    </lineage>
</organism>
<proteinExistence type="predicted"/>
<sequence length="196" mass="21772">MTHLLEYPKCLIFDSVNHKLSVSSPPTPPSLSRRTKQTYCLHLNPPLLYNRSSPADQIRQSHYTTPTPTPPPSSPSSIPPGPPIYTPTPATAEIRLQPAGPPVRFVGIPGIIVVDVRVLHAVLRAVSCVSSHSKRRVPHRQAIATQSLYTFILTFTNKKSPGCNSEWESEWIHGGLWESMLREMFDCLSTHKVPPP</sequence>
<dbReference type="EMBL" id="MU004187">
    <property type="protein sequence ID" value="KAF2496844.1"/>
    <property type="molecule type" value="Genomic_DNA"/>
</dbReference>
<feature type="compositionally biased region" description="Pro residues" evidence="1">
    <location>
        <begin position="67"/>
        <end position="86"/>
    </location>
</feature>
<dbReference type="AlphaFoldDB" id="A0A6A6QXN9"/>